<evidence type="ECO:0000259" key="4">
    <source>
        <dbReference type="PROSITE" id="PS01031"/>
    </source>
</evidence>
<dbReference type="CDD" id="cd06464">
    <property type="entry name" value="ACD_sHsps-like"/>
    <property type="match status" value="1"/>
</dbReference>
<sequence>MSDFIFYEPFANFDRLFEHALRPYINNKALRQSEHDRNDKSVRSFKPRMDLHEDAEKNLVTATFEFPGVQKEDVQLSVHDGLLNVSAETKSSAEHEDSGYAVRERHYGKSSRTLRLPPGIKDADIKAAMADGVLTITFPKSSPEQEPKRITIA</sequence>
<dbReference type="AlphaFoldDB" id="A0A8H5CPH4"/>
<comment type="similarity">
    <text evidence="2 3">Belongs to the small heat shock protein (HSP20) family.</text>
</comment>
<evidence type="ECO:0000256" key="3">
    <source>
        <dbReference type="RuleBase" id="RU003616"/>
    </source>
</evidence>
<organism evidence="5 6">
    <name type="scientific">Leucocoprinus leucothites</name>
    <dbReference type="NCBI Taxonomy" id="201217"/>
    <lineage>
        <taxon>Eukaryota</taxon>
        <taxon>Fungi</taxon>
        <taxon>Dikarya</taxon>
        <taxon>Basidiomycota</taxon>
        <taxon>Agaricomycotina</taxon>
        <taxon>Agaricomycetes</taxon>
        <taxon>Agaricomycetidae</taxon>
        <taxon>Agaricales</taxon>
        <taxon>Agaricineae</taxon>
        <taxon>Agaricaceae</taxon>
        <taxon>Leucocoprinus</taxon>
    </lineage>
</organism>
<dbReference type="InterPro" id="IPR008978">
    <property type="entry name" value="HSP20-like_chaperone"/>
</dbReference>
<evidence type="ECO:0000256" key="1">
    <source>
        <dbReference type="ARBA" id="ARBA00023016"/>
    </source>
</evidence>
<dbReference type="InterPro" id="IPR031107">
    <property type="entry name" value="Small_HSP"/>
</dbReference>
<evidence type="ECO:0000313" key="5">
    <source>
        <dbReference type="EMBL" id="KAF5344641.1"/>
    </source>
</evidence>
<dbReference type="Gene3D" id="2.60.40.790">
    <property type="match status" value="1"/>
</dbReference>
<dbReference type="SUPFAM" id="SSF49764">
    <property type="entry name" value="HSP20-like chaperones"/>
    <property type="match status" value="1"/>
</dbReference>
<dbReference type="PANTHER" id="PTHR11527">
    <property type="entry name" value="HEAT-SHOCK PROTEIN 20 FAMILY MEMBER"/>
    <property type="match status" value="1"/>
</dbReference>
<evidence type="ECO:0000313" key="6">
    <source>
        <dbReference type="Proteomes" id="UP000559027"/>
    </source>
</evidence>
<keyword evidence="1" id="KW-0346">Stress response</keyword>
<protein>
    <recommendedName>
        <fullName evidence="4">SHSP domain-containing protein</fullName>
    </recommendedName>
</protein>
<evidence type="ECO:0000256" key="2">
    <source>
        <dbReference type="PROSITE-ProRule" id="PRU00285"/>
    </source>
</evidence>
<comment type="caution">
    <text evidence="5">The sequence shown here is derived from an EMBL/GenBank/DDBJ whole genome shotgun (WGS) entry which is preliminary data.</text>
</comment>
<dbReference type="Proteomes" id="UP000559027">
    <property type="component" value="Unassembled WGS sequence"/>
</dbReference>
<dbReference type="OrthoDB" id="1431247at2759"/>
<reference evidence="5 6" key="1">
    <citation type="journal article" date="2020" name="ISME J.">
        <title>Uncovering the hidden diversity of litter-decomposition mechanisms in mushroom-forming fungi.</title>
        <authorList>
            <person name="Floudas D."/>
            <person name="Bentzer J."/>
            <person name="Ahren D."/>
            <person name="Johansson T."/>
            <person name="Persson P."/>
            <person name="Tunlid A."/>
        </authorList>
    </citation>
    <scope>NUCLEOTIDE SEQUENCE [LARGE SCALE GENOMIC DNA]</scope>
    <source>
        <strain evidence="5 6">CBS 146.42</strain>
    </source>
</reference>
<name>A0A8H5CPH4_9AGAR</name>
<proteinExistence type="inferred from homology"/>
<keyword evidence="6" id="KW-1185">Reference proteome</keyword>
<dbReference type="PROSITE" id="PS01031">
    <property type="entry name" value="SHSP"/>
    <property type="match status" value="1"/>
</dbReference>
<dbReference type="InterPro" id="IPR002068">
    <property type="entry name" value="A-crystallin/Hsp20_dom"/>
</dbReference>
<dbReference type="EMBL" id="JAACJO010000059">
    <property type="protein sequence ID" value="KAF5344641.1"/>
    <property type="molecule type" value="Genomic_DNA"/>
</dbReference>
<accession>A0A8H5CPH4</accession>
<gene>
    <name evidence="5" type="ORF">D9756_011221</name>
</gene>
<feature type="domain" description="SHSP" evidence="4">
    <location>
        <begin position="40"/>
        <end position="153"/>
    </location>
</feature>
<dbReference type="Pfam" id="PF00011">
    <property type="entry name" value="HSP20"/>
    <property type="match status" value="1"/>
</dbReference>